<sequence>LMKMKSIVIIGCGNVGLAYLKKLCMTDINVDISLIDEDEERLEGEILDLEQSLVYRNSNISLKLGDYSDCDDADIVVITAGVPQSTKDRMSDLEKANEIVVDITNKLRDTSFKGIVLVACNPLDVITELIAHYTDYPYNKVIGTGTMLDTARLKSLISKKIKVKPNDINVYVLGEHGNSQFVAWSNANIGLENLNRFLSLDEKEELEYETRHMGGTITKHKGYTNDGVASCLLELTLCILNDLKKVYPVSNYNTTYDVYLSTPCIIGKNGIEKVINIKLTSDEEEKLEESSEVISEALDKILPKELY</sequence>
<dbReference type="PROSITE" id="PS00064">
    <property type="entry name" value="L_LDH"/>
    <property type="match status" value="1"/>
</dbReference>
<dbReference type="PRINTS" id="PR00086">
    <property type="entry name" value="LLDHDRGNASE"/>
</dbReference>
<keyword evidence="3 5" id="KW-0520">NAD</keyword>
<dbReference type="Gene3D" id="3.90.110.10">
    <property type="entry name" value="Lactate dehydrogenase/glycoside hydrolase, family 4, C-terminal"/>
    <property type="match status" value="1"/>
</dbReference>
<keyword evidence="2 6" id="KW-0560">Oxidoreductase</keyword>
<dbReference type="EMBL" id="DVHC01000010">
    <property type="protein sequence ID" value="HIR58547.1"/>
    <property type="molecule type" value="Genomic_DNA"/>
</dbReference>
<evidence type="ECO:0000259" key="7">
    <source>
        <dbReference type="Pfam" id="PF00056"/>
    </source>
</evidence>
<comment type="caution">
    <text evidence="9">The sequence shown here is derived from an EMBL/GenBank/DDBJ whole genome shotgun (WGS) entry which is preliminary data.</text>
</comment>
<evidence type="ECO:0000256" key="4">
    <source>
        <dbReference type="PIRSR" id="PIRSR000102-1"/>
    </source>
</evidence>
<evidence type="ECO:0000256" key="3">
    <source>
        <dbReference type="ARBA" id="ARBA00023027"/>
    </source>
</evidence>
<evidence type="ECO:0000256" key="6">
    <source>
        <dbReference type="RuleBase" id="RU003369"/>
    </source>
</evidence>
<dbReference type="SUPFAM" id="SSF56327">
    <property type="entry name" value="LDH C-terminal domain-like"/>
    <property type="match status" value="1"/>
</dbReference>
<dbReference type="InterPro" id="IPR001236">
    <property type="entry name" value="Lactate/malate_DH_N"/>
</dbReference>
<evidence type="ECO:0000313" key="9">
    <source>
        <dbReference type="EMBL" id="HIR58547.1"/>
    </source>
</evidence>
<evidence type="ECO:0008006" key="11">
    <source>
        <dbReference type="Google" id="ProtNLM"/>
    </source>
</evidence>
<dbReference type="GO" id="GO:0004459">
    <property type="term" value="F:L-lactate dehydrogenase (NAD+) activity"/>
    <property type="evidence" value="ECO:0007669"/>
    <property type="project" value="InterPro"/>
</dbReference>
<dbReference type="InterPro" id="IPR001557">
    <property type="entry name" value="L-lactate/malate_DH"/>
</dbReference>
<comment type="similarity">
    <text evidence="1">Belongs to the LDH/MDH superfamily. LDH family.</text>
</comment>
<feature type="domain" description="Lactate/malate dehydrogenase C-terminal" evidence="8">
    <location>
        <begin position="146"/>
        <end position="301"/>
    </location>
</feature>
<evidence type="ECO:0000259" key="8">
    <source>
        <dbReference type="Pfam" id="PF02866"/>
    </source>
</evidence>
<reference evidence="9" key="2">
    <citation type="journal article" date="2021" name="PeerJ">
        <title>Extensive microbial diversity within the chicken gut microbiome revealed by metagenomics and culture.</title>
        <authorList>
            <person name="Gilroy R."/>
            <person name="Ravi A."/>
            <person name="Getino M."/>
            <person name="Pursley I."/>
            <person name="Horton D.L."/>
            <person name="Alikhan N.F."/>
            <person name="Baker D."/>
            <person name="Gharbi K."/>
            <person name="Hall N."/>
            <person name="Watson M."/>
            <person name="Adriaenssens E.M."/>
            <person name="Foster-Nyarko E."/>
            <person name="Jarju S."/>
            <person name="Secka A."/>
            <person name="Antonio M."/>
            <person name="Oren A."/>
            <person name="Chaudhuri R.R."/>
            <person name="La Ragione R."/>
            <person name="Hildebrand F."/>
            <person name="Pallen M.J."/>
        </authorList>
    </citation>
    <scope>NUCLEOTIDE SEQUENCE</scope>
    <source>
        <strain evidence="9">CHK184-20233</strain>
    </source>
</reference>
<dbReference type="InterPro" id="IPR036291">
    <property type="entry name" value="NAD(P)-bd_dom_sf"/>
</dbReference>
<dbReference type="Proteomes" id="UP000824232">
    <property type="component" value="Unassembled WGS sequence"/>
</dbReference>
<feature type="binding site" evidence="5">
    <location>
        <position position="97"/>
    </location>
    <ligand>
        <name>NAD(+)</name>
        <dbReference type="ChEBI" id="CHEBI:57540"/>
    </ligand>
</feature>
<feature type="non-terminal residue" evidence="9">
    <location>
        <position position="1"/>
    </location>
</feature>
<dbReference type="PANTHER" id="PTHR43128:SF16">
    <property type="entry name" value="L-LACTATE DEHYDROGENASE"/>
    <property type="match status" value="1"/>
</dbReference>
<dbReference type="Gene3D" id="3.40.50.720">
    <property type="entry name" value="NAD(P)-binding Rossmann-like Domain"/>
    <property type="match status" value="1"/>
</dbReference>
<evidence type="ECO:0000256" key="1">
    <source>
        <dbReference type="ARBA" id="ARBA00006054"/>
    </source>
</evidence>
<evidence type="ECO:0000256" key="5">
    <source>
        <dbReference type="PIRSR" id="PIRSR000102-3"/>
    </source>
</evidence>
<feature type="binding site" evidence="5">
    <location>
        <begin position="11"/>
        <end position="16"/>
    </location>
    <ligand>
        <name>NAD(+)</name>
        <dbReference type="ChEBI" id="CHEBI:57540"/>
    </ligand>
</feature>
<proteinExistence type="inferred from homology"/>
<evidence type="ECO:0000256" key="2">
    <source>
        <dbReference type="ARBA" id="ARBA00023002"/>
    </source>
</evidence>
<organism evidence="9 10">
    <name type="scientific">Candidatus Onthousia excrementipullorum</name>
    <dbReference type="NCBI Taxonomy" id="2840884"/>
    <lineage>
        <taxon>Bacteria</taxon>
        <taxon>Bacillati</taxon>
        <taxon>Bacillota</taxon>
        <taxon>Bacilli</taxon>
        <taxon>Candidatus Onthousia</taxon>
    </lineage>
</organism>
<dbReference type="Pfam" id="PF00056">
    <property type="entry name" value="Ldh_1_N"/>
    <property type="match status" value="1"/>
</dbReference>
<gene>
    <name evidence="9" type="ORF">IAB38_00700</name>
</gene>
<dbReference type="InterPro" id="IPR015955">
    <property type="entry name" value="Lactate_DH/Glyco_Ohase_4_C"/>
</dbReference>
<dbReference type="InterPro" id="IPR018177">
    <property type="entry name" value="L-lactate_DH_AS"/>
</dbReference>
<dbReference type="SUPFAM" id="SSF51735">
    <property type="entry name" value="NAD(P)-binding Rossmann-fold domains"/>
    <property type="match status" value="1"/>
</dbReference>
<name>A0A9D1DTB5_9FIRM</name>
<evidence type="ECO:0000313" key="10">
    <source>
        <dbReference type="Proteomes" id="UP000824232"/>
    </source>
</evidence>
<dbReference type="PIRSF" id="PIRSF000102">
    <property type="entry name" value="Lac_mal_DH"/>
    <property type="match status" value="1"/>
</dbReference>
<dbReference type="PANTHER" id="PTHR43128">
    <property type="entry name" value="L-2-HYDROXYCARBOXYLATE DEHYDROGENASE (NAD(P)(+))"/>
    <property type="match status" value="1"/>
</dbReference>
<dbReference type="AlphaFoldDB" id="A0A9D1DTB5"/>
<feature type="domain" description="Lactate/malate dehydrogenase N-terminal" evidence="7">
    <location>
        <begin position="7"/>
        <end position="143"/>
    </location>
</feature>
<feature type="active site" description="Proton acceptor" evidence="4">
    <location>
        <position position="176"/>
    </location>
</feature>
<reference evidence="9" key="1">
    <citation type="submission" date="2020-10" db="EMBL/GenBank/DDBJ databases">
        <authorList>
            <person name="Gilroy R."/>
        </authorList>
    </citation>
    <scope>NUCLEOTIDE SEQUENCE</scope>
    <source>
        <strain evidence="9">CHK184-20233</strain>
    </source>
</reference>
<feature type="binding site" evidence="5">
    <location>
        <position position="36"/>
    </location>
    <ligand>
        <name>NAD(+)</name>
        <dbReference type="ChEBI" id="CHEBI:57540"/>
    </ligand>
</feature>
<protein>
    <recommendedName>
        <fullName evidence="11">L-lactate dehydrogenase</fullName>
    </recommendedName>
</protein>
<dbReference type="Pfam" id="PF02866">
    <property type="entry name" value="Ldh_1_C"/>
    <property type="match status" value="1"/>
</dbReference>
<dbReference type="InterPro" id="IPR022383">
    <property type="entry name" value="Lactate/malate_DH_C"/>
</dbReference>
<dbReference type="GO" id="GO:0006089">
    <property type="term" value="P:lactate metabolic process"/>
    <property type="evidence" value="ECO:0007669"/>
    <property type="project" value="TreeGrafter"/>
</dbReference>
<accession>A0A9D1DTB5</accession>